<feature type="region of interest" description="Disordered" evidence="2">
    <location>
        <begin position="409"/>
        <end position="430"/>
    </location>
</feature>
<accession>L0WEZ2</accession>
<feature type="domain" description="CzcB-like barrel-sandwich hybrid" evidence="3">
    <location>
        <begin position="70"/>
        <end position="245"/>
    </location>
</feature>
<dbReference type="PANTHER" id="PTHR30469:SF15">
    <property type="entry name" value="HLYD FAMILY OF SECRETION PROTEINS"/>
    <property type="match status" value="1"/>
</dbReference>
<dbReference type="eggNOG" id="COG0845">
    <property type="taxonomic scope" value="Bacteria"/>
</dbReference>
<dbReference type="Gene3D" id="2.40.50.100">
    <property type="match status" value="1"/>
</dbReference>
<dbReference type="GO" id="GO:1990281">
    <property type="term" value="C:efflux pump complex"/>
    <property type="evidence" value="ECO:0007669"/>
    <property type="project" value="TreeGrafter"/>
</dbReference>
<gene>
    <name evidence="4" type="ORF">A11A3_06933</name>
</gene>
<dbReference type="Gene3D" id="1.10.287.470">
    <property type="entry name" value="Helix hairpin bin"/>
    <property type="match status" value="1"/>
</dbReference>
<dbReference type="PATRIC" id="fig|1177179.3.peg.1395"/>
<reference evidence="4 5" key="1">
    <citation type="journal article" date="2012" name="J. Bacteriol.">
        <title>Genome Sequence of the Alkane-Degrading Bacterium Alcanivorax hongdengensis Type Strain A-11-3.</title>
        <authorList>
            <person name="Lai Q."/>
            <person name="Shao Z."/>
        </authorList>
    </citation>
    <scope>NUCLEOTIDE SEQUENCE [LARGE SCALE GENOMIC DNA]</scope>
    <source>
        <strain evidence="4 5">A-11-3</strain>
    </source>
</reference>
<evidence type="ECO:0000256" key="1">
    <source>
        <dbReference type="SAM" id="Coils"/>
    </source>
</evidence>
<protein>
    <submittedName>
        <fullName evidence="4">Multidrug resistance protein</fullName>
    </submittedName>
</protein>
<comment type="caution">
    <text evidence="4">The sequence shown here is derived from an EMBL/GenBank/DDBJ whole genome shotgun (WGS) entry which is preliminary data.</text>
</comment>
<proteinExistence type="predicted"/>
<keyword evidence="5" id="KW-1185">Reference proteome</keyword>
<dbReference type="Gene3D" id="2.40.30.170">
    <property type="match status" value="1"/>
</dbReference>
<dbReference type="STRING" id="1177179.A11A3_06933"/>
<name>L0WEZ2_9GAMM</name>
<organism evidence="4 5">
    <name type="scientific">Alcanivorax hongdengensis A-11-3</name>
    <dbReference type="NCBI Taxonomy" id="1177179"/>
    <lineage>
        <taxon>Bacteria</taxon>
        <taxon>Pseudomonadati</taxon>
        <taxon>Pseudomonadota</taxon>
        <taxon>Gammaproteobacteria</taxon>
        <taxon>Oceanospirillales</taxon>
        <taxon>Alcanivoracaceae</taxon>
        <taxon>Alcanivorax</taxon>
    </lineage>
</organism>
<evidence type="ECO:0000313" key="4">
    <source>
        <dbReference type="EMBL" id="EKF74737.1"/>
    </source>
</evidence>
<evidence type="ECO:0000259" key="3">
    <source>
        <dbReference type="Pfam" id="PF25973"/>
    </source>
</evidence>
<evidence type="ECO:0000256" key="2">
    <source>
        <dbReference type="SAM" id="MobiDB-lite"/>
    </source>
</evidence>
<keyword evidence="1" id="KW-0175">Coiled coil</keyword>
<dbReference type="GO" id="GO:0015562">
    <property type="term" value="F:efflux transmembrane transporter activity"/>
    <property type="evidence" value="ECO:0007669"/>
    <property type="project" value="TreeGrafter"/>
</dbReference>
<feature type="coiled-coil region" evidence="1">
    <location>
        <begin position="189"/>
        <end position="223"/>
    </location>
</feature>
<dbReference type="RefSeq" id="WP_008928567.1">
    <property type="nucleotide sequence ID" value="NZ_AMRJ01000008.1"/>
</dbReference>
<dbReference type="InterPro" id="IPR058647">
    <property type="entry name" value="BSH_CzcB-like"/>
</dbReference>
<sequence length="430" mass="46477">MREWLRKIPPIARVLLGTLIAIVVLAISKPSAPTQPAGEHPARVRYMVAQPASHAPQIQLFGRIQSPRDAQLTAVVTANVDRIPVRAGNRVAKGDLLIQLDDSEVTLARDRAKAARDEAAAQLETTRLRAQSDREALKLEEKLTKLSRQNYQRLLSLKDKKLISQTQLDQASENLARAELSLTQRQLTVKDSANELARVQARLASAQAQLEQAELDLKRTRVEAPFSGSITDVSVAPGERVRPGEPLVSLYADQDLEVRAQIPERYLPAVREGLKQGPLDARTELEGQTHPLSLTRLAASAVSSRGGIDGLFSFDRGTPATALGRPLSIVLTLPARPDLLALPASALHGLDRLYRIGDQGHLEREEAHIVGEALEGPDPLLLLSAPGIHAGDHVMITQLPQAIAGLPVDARPQASEDDSDAPAGQENGGE</sequence>
<dbReference type="PANTHER" id="PTHR30469">
    <property type="entry name" value="MULTIDRUG RESISTANCE PROTEIN MDTA"/>
    <property type="match status" value="1"/>
</dbReference>
<dbReference type="AlphaFoldDB" id="L0WEZ2"/>
<evidence type="ECO:0000313" key="5">
    <source>
        <dbReference type="Proteomes" id="UP000010164"/>
    </source>
</evidence>
<feature type="coiled-coil region" evidence="1">
    <location>
        <begin position="109"/>
        <end position="149"/>
    </location>
</feature>
<dbReference type="EMBL" id="AMRJ01000008">
    <property type="protein sequence ID" value="EKF74737.1"/>
    <property type="molecule type" value="Genomic_DNA"/>
</dbReference>
<dbReference type="Pfam" id="PF25973">
    <property type="entry name" value="BSH_CzcB"/>
    <property type="match status" value="1"/>
</dbReference>
<dbReference type="Proteomes" id="UP000010164">
    <property type="component" value="Unassembled WGS sequence"/>
</dbReference>
<dbReference type="SUPFAM" id="SSF111369">
    <property type="entry name" value="HlyD-like secretion proteins"/>
    <property type="match status" value="1"/>
</dbReference>